<dbReference type="CDD" id="cd18799">
    <property type="entry name" value="SF2_C_EcoAI-like"/>
    <property type="match status" value="1"/>
</dbReference>
<evidence type="ECO:0000313" key="5">
    <source>
        <dbReference type="Proteomes" id="UP000051223"/>
    </source>
</evidence>
<dbReference type="CDD" id="cd09204">
    <property type="entry name" value="PLDc_N_DEXD_b2"/>
    <property type="match status" value="1"/>
</dbReference>
<keyword evidence="4" id="KW-0547">Nucleotide-binding</keyword>
<keyword evidence="4" id="KW-0378">Hydrolase</keyword>
<dbReference type="GO" id="GO:0005524">
    <property type="term" value="F:ATP binding"/>
    <property type="evidence" value="ECO:0007669"/>
    <property type="project" value="InterPro"/>
</dbReference>
<evidence type="ECO:0000313" key="4">
    <source>
        <dbReference type="EMBL" id="KRM40395.1"/>
    </source>
</evidence>
<comment type="caution">
    <text evidence="4">The sequence shown here is derived from an EMBL/GenBank/DDBJ whole genome shotgun (WGS) entry which is preliminary data.</text>
</comment>
<dbReference type="eggNOG" id="COG3886">
    <property type="taxonomic scope" value="Bacteria"/>
</dbReference>
<feature type="domain" description="PLD phosphodiesterase" evidence="1">
    <location>
        <begin position="111"/>
        <end position="141"/>
    </location>
</feature>
<accession>A0A0R1YKC5</accession>
<evidence type="ECO:0000259" key="2">
    <source>
        <dbReference type="PROSITE" id="PS51192"/>
    </source>
</evidence>
<dbReference type="PANTHER" id="PTHR47396:SF1">
    <property type="entry name" value="ATP-DEPENDENT HELICASE IRC3-RELATED"/>
    <property type="match status" value="1"/>
</dbReference>
<dbReference type="InterPro" id="IPR058403">
    <property type="entry name" value="DUF8090"/>
</dbReference>
<dbReference type="GO" id="GO:0004386">
    <property type="term" value="F:helicase activity"/>
    <property type="evidence" value="ECO:0007669"/>
    <property type="project" value="UniProtKB-KW"/>
</dbReference>
<dbReference type="GO" id="GO:0003677">
    <property type="term" value="F:DNA binding"/>
    <property type="evidence" value="ECO:0007669"/>
    <property type="project" value="InterPro"/>
</dbReference>
<dbReference type="PATRIC" id="fig|1423754.3.peg.690"/>
<dbReference type="Pfam" id="PF11907">
    <property type="entry name" value="DUF3427"/>
    <property type="match status" value="1"/>
</dbReference>
<dbReference type="InterPro" id="IPR006935">
    <property type="entry name" value="Helicase/UvrB_N"/>
</dbReference>
<dbReference type="GO" id="GO:0006793">
    <property type="term" value="P:phosphorus metabolic process"/>
    <property type="evidence" value="ECO:0007669"/>
    <property type="project" value="UniProtKB-ARBA"/>
</dbReference>
<dbReference type="SUPFAM" id="SSF56024">
    <property type="entry name" value="Phospholipase D/nuclease"/>
    <property type="match status" value="1"/>
</dbReference>
<dbReference type="InterPro" id="IPR027417">
    <property type="entry name" value="P-loop_NTPase"/>
</dbReference>
<keyword evidence="4" id="KW-0067">ATP-binding</keyword>
<dbReference type="SMART" id="SM00490">
    <property type="entry name" value="HELICc"/>
    <property type="match status" value="1"/>
</dbReference>
<dbReference type="Pfam" id="PF26350">
    <property type="entry name" value="DUF8090"/>
    <property type="match status" value="1"/>
</dbReference>
<sequence>MNKTLKDAILNGFYDDNYPGHELLGPQLLANNSDNKIWSTLRDELLKCKSFTWAVAFITQDMLVPFKVVMADLAKKNVTGTIITGDYLGFNNPRVFDELKKISNLKIKIASEAGFHAKGYLFEHEDYQTVIIGSANFTRSALISNYEWSLKISSNKEAALTKQFSDQIKGLEENSFDLTDEWLKNYRKNWVKPVNNHSEKNIISEKIKPNQMQQDALKNLQGLLAEKQTKGLIVSATGTGKTYLGAFAVKAYKPKRFLYVVHRRQIAEKSLQSFYQVIGGKQSDYGILSGNKHDVNKKYLFATVQTLSQDKILEQLPADYFDYILIDEAHRAAAPSYQKILCHFKPKFLLGMTATPERMDEQDVYKIFDYNLAYEIRLRDALEEKILTPFHYVGIQDYEENGEIIDDTTDLRYLTADKRVQYILKELNYYGYSGDRPRGLIFCSRQDEARELAEKLTATSHPAVALTNEDSEDKRGKTVTELEAGKIEYIVTVDLFNEGVDIPSLNQIVMLRNTQSSIVFIQQLGRGLRKYPNKQFVTVLDFIGNYKNNYLIPIALNNDTSRDKDRVRREIQIPDFVGLSTINFSQIASERILHSLDQVKLDSMRELRISYKELKQKLGRVPLLLDFYNYGSTSPLVFAKNHALAHYGDFLQKMGESVELTKKQSQILSFVTKELLSGKRVHELLLLKMLLNSDNRKISFDEYIEQLNKHHAYVDKDVLNSVDDILTLSFFDVKSGKTTKKEQYGGSSLINHDLLTYEFSPVMRNCLKNTAFKKLLMDVLETGLLLNQDYQNDQQFTIYKQYDRKDVCRLLNWPLDVSAPMYGYRVGENVTPIFITYKKDSEEKRNAVYDNQLSDGRSLRWYTRAPRHLSSDEVQRLLKPDMKLQLFVKRSDAVGKEFFYLGEGKVLQDTVKEEKIGPKKKSAVGMNLLLKRPLAPSMYKILFDN</sequence>
<name>A0A0R1YKC5_9LACO</name>
<proteinExistence type="predicted"/>
<dbReference type="PANTHER" id="PTHR47396">
    <property type="entry name" value="TYPE I RESTRICTION ENZYME ECOKI R PROTEIN"/>
    <property type="match status" value="1"/>
</dbReference>
<dbReference type="InterPro" id="IPR014001">
    <property type="entry name" value="Helicase_ATP-bd"/>
</dbReference>
<keyword evidence="4" id="KW-0347">Helicase</keyword>
<dbReference type="Gene3D" id="3.40.50.300">
    <property type="entry name" value="P-loop containing nucleotide triphosphate hydrolases"/>
    <property type="match status" value="2"/>
</dbReference>
<dbReference type="SMART" id="SM00487">
    <property type="entry name" value="DEXDc"/>
    <property type="match status" value="1"/>
</dbReference>
<dbReference type="OrthoDB" id="9802848at2"/>
<feature type="domain" description="Helicase C-terminal" evidence="3">
    <location>
        <begin position="415"/>
        <end position="604"/>
    </location>
</feature>
<dbReference type="STRING" id="1423754.FC39_GL000670"/>
<dbReference type="InterPro" id="IPR001736">
    <property type="entry name" value="PLipase_D/transphosphatidylase"/>
</dbReference>
<gene>
    <name evidence="4" type="ORF">FC39_GL000670</name>
</gene>
<dbReference type="Proteomes" id="UP000051223">
    <property type="component" value="Unassembled WGS sequence"/>
</dbReference>
<protein>
    <submittedName>
        <fullName evidence="4">Phage DEAD box family helicase</fullName>
    </submittedName>
</protein>
<dbReference type="RefSeq" id="WP_025081089.1">
    <property type="nucleotide sequence ID" value="NZ_AZGI01000021.1"/>
</dbReference>
<feature type="domain" description="Helicase ATP-binding" evidence="2">
    <location>
        <begin position="222"/>
        <end position="374"/>
    </location>
</feature>
<dbReference type="InterPro" id="IPR025202">
    <property type="entry name" value="PLD-like_dom"/>
</dbReference>
<dbReference type="Pfam" id="PF04851">
    <property type="entry name" value="ResIII"/>
    <property type="match status" value="1"/>
</dbReference>
<evidence type="ECO:0000259" key="3">
    <source>
        <dbReference type="PROSITE" id="PS51194"/>
    </source>
</evidence>
<dbReference type="PROSITE" id="PS51192">
    <property type="entry name" value="HELICASE_ATP_BIND_1"/>
    <property type="match status" value="1"/>
</dbReference>
<dbReference type="Gene3D" id="3.30.870.10">
    <property type="entry name" value="Endonuclease Chain A"/>
    <property type="match status" value="1"/>
</dbReference>
<dbReference type="PROSITE" id="PS51194">
    <property type="entry name" value="HELICASE_CTER"/>
    <property type="match status" value="1"/>
</dbReference>
<dbReference type="GO" id="GO:0005829">
    <property type="term" value="C:cytosol"/>
    <property type="evidence" value="ECO:0007669"/>
    <property type="project" value="TreeGrafter"/>
</dbReference>
<dbReference type="Pfam" id="PF13091">
    <property type="entry name" value="PLDc_2"/>
    <property type="match status" value="1"/>
</dbReference>
<dbReference type="InterPro" id="IPR021835">
    <property type="entry name" value="DUF3427"/>
</dbReference>
<dbReference type="PROSITE" id="PS50035">
    <property type="entry name" value="PLD"/>
    <property type="match status" value="1"/>
</dbReference>
<dbReference type="InterPro" id="IPR050742">
    <property type="entry name" value="Helicase_Restrict-Modif_Enz"/>
</dbReference>
<reference evidence="4 5" key="1">
    <citation type="journal article" date="2015" name="Genome Announc.">
        <title>Expanding the biotechnology potential of lactobacilli through comparative genomics of 213 strains and associated genera.</title>
        <authorList>
            <person name="Sun Z."/>
            <person name="Harris H.M."/>
            <person name="McCann A."/>
            <person name="Guo C."/>
            <person name="Argimon S."/>
            <person name="Zhang W."/>
            <person name="Yang X."/>
            <person name="Jeffery I.B."/>
            <person name="Cooney J.C."/>
            <person name="Kagawa T.F."/>
            <person name="Liu W."/>
            <person name="Song Y."/>
            <person name="Salvetti E."/>
            <person name="Wrobel A."/>
            <person name="Rasinkangas P."/>
            <person name="Parkhill J."/>
            <person name="Rea M.C."/>
            <person name="O'Sullivan O."/>
            <person name="Ritari J."/>
            <person name="Douillard F.P."/>
            <person name="Paul Ross R."/>
            <person name="Yang R."/>
            <person name="Briner A.E."/>
            <person name="Felis G.E."/>
            <person name="de Vos W.M."/>
            <person name="Barrangou R."/>
            <person name="Klaenhammer T.R."/>
            <person name="Caufield P.W."/>
            <person name="Cui Y."/>
            <person name="Zhang H."/>
            <person name="O'Toole P.W."/>
        </authorList>
    </citation>
    <scope>NUCLEOTIDE SEQUENCE [LARGE SCALE GENOMIC DNA]</scope>
    <source>
        <strain evidence="4 5">DSM 5661</strain>
    </source>
</reference>
<organism evidence="4 5">
    <name type="scientific">Lactobacillus hamsteri DSM 5661 = JCM 6256</name>
    <dbReference type="NCBI Taxonomy" id="1423754"/>
    <lineage>
        <taxon>Bacteria</taxon>
        <taxon>Bacillati</taxon>
        <taxon>Bacillota</taxon>
        <taxon>Bacilli</taxon>
        <taxon>Lactobacillales</taxon>
        <taxon>Lactobacillaceae</taxon>
        <taxon>Lactobacillus</taxon>
    </lineage>
</organism>
<dbReference type="GO" id="GO:0016787">
    <property type="term" value="F:hydrolase activity"/>
    <property type="evidence" value="ECO:0007669"/>
    <property type="project" value="InterPro"/>
</dbReference>
<dbReference type="eggNOG" id="COG1061">
    <property type="taxonomic scope" value="Bacteria"/>
</dbReference>
<dbReference type="SUPFAM" id="SSF52540">
    <property type="entry name" value="P-loop containing nucleoside triphosphate hydrolases"/>
    <property type="match status" value="1"/>
</dbReference>
<keyword evidence="5" id="KW-1185">Reference proteome</keyword>
<evidence type="ECO:0000259" key="1">
    <source>
        <dbReference type="PROSITE" id="PS50035"/>
    </source>
</evidence>
<dbReference type="InterPro" id="IPR001650">
    <property type="entry name" value="Helicase_C-like"/>
</dbReference>
<dbReference type="Pfam" id="PF00271">
    <property type="entry name" value="Helicase_C"/>
    <property type="match status" value="1"/>
</dbReference>
<dbReference type="AlphaFoldDB" id="A0A0R1YKC5"/>
<dbReference type="CDD" id="cd18032">
    <property type="entry name" value="DEXHc_RE_I_III_res"/>
    <property type="match status" value="1"/>
</dbReference>
<dbReference type="EMBL" id="AZGI01000021">
    <property type="protein sequence ID" value="KRM40395.1"/>
    <property type="molecule type" value="Genomic_DNA"/>
</dbReference>